<dbReference type="AlphaFoldDB" id="A0A7S1A777"/>
<sequence length="99" mass="10851">MRSGWPTAQGTRIYSHILSVTHRQTYAPFDTPNEKHIVQALGLRVVSAEHGEDEGGHGQSCVTDVNALPVHAGDAAHCLPCGEHVRSPRSLLTCRNRTW</sequence>
<evidence type="ECO:0000313" key="1">
    <source>
        <dbReference type="EMBL" id="CAD8844908.1"/>
    </source>
</evidence>
<gene>
    <name evidence="1" type="ORF">NSCI0253_LOCUS19258</name>
</gene>
<organism evidence="1">
    <name type="scientific">Noctiluca scintillans</name>
    <name type="common">Sea sparkle</name>
    <name type="synonym">Red tide dinoflagellate</name>
    <dbReference type="NCBI Taxonomy" id="2966"/>
    <lineage>
        <taxon>Eukaryota</taxon>
        <taxon>Sar</taxon>
        <taxon>Alveolata</taxon>
        <taxon>Dinophyceae</taxon>
        <taxon>Noctilucales</taxon>
        <taxon>Noctilucaceae</taxon>
        <taxon>Noctiluca</taxon>
    </lineage>
</organism>
<accession>A0A7S1A777</accession>
<dbReference type="EMBL" id="HBFQ01027224">
    <property type="protein sequence ID" value="CAD8844908.1"/>
    <property type="molecule type" value="Transcribed_RNA"/>
</dbReference>
<name>A0A7S1A777_NOCSC</name>
<protein>
    <submittedName>
        <fullName evidence="1">Uncharacterized protein</fullName>
    </submittedName>
</protein>
<proteinExistence type="predicted"/>
<reference evidence="1" key="1">
    <citation type="submission" date="2021-01" db="EMBL/GenBank/DDBJ databases">
        <authorList>
            <person name="Corre E."/>
            <person name="Pelletier E."/>
            <person name="Niang G."/>
            <person name="Scheremetjew M."/>
            <person name="Finn R."/>
            <person name="Kale V."/>
            <person name="Holt S."/>
            <person name="Cochrane G."/>
            <person name="Meng A."/>
            <person name="Brown T."/>
            <person name="Cohen L."/>
        </authorList>
    </citation>
    <scope>NUCLEOTIDE SEQUENCE</scope>
</reference>